<proteinExistence type="inferred from homology"/>
<dbReference type="PANTHER" id="PTHR41286">
    <property type="entry name" value="HNH NUCLEASE YAJD-RELATED"/>
    <property type="match status" value="1"/>
</dbReference>
<dbReference type="SMART" id="SM00507">
    <property type="entry name" value="HNHc"/>
    <property type="match status" value="1"/>
</dbReference>
<feature type="region of interest" description="Disordered" evidence="5">
    <location>
        <begin position="1"/>
        <end position="28"/>
    </location>
</feature>
<evidence type="ECO:0000313" key="7">
    <source>
        <dbReference type="EMBL" id="MFD1141853.1"/>
    </source>
</evidence>
<dbReference type="GO" id="GO:0004519">
    <property type="term" value="F:endonuclease activity"/>
    <property type="evidence" value="ECO:0007669"/>
    <property type="project" value="UniProtKB-KW"/>
</dbReference>
<evidence type="ECO:0000256" key="4">
    <source>
        <dbReference type="ARBA" id="ARBA00040194"/>
    </source>
</evidence>
<sequence length="104" mass="11798">MKSIRRPWMPEPKPKNARRGTPVSQGGVDLKFYRRKPWRSLRASILQSEPLCRECKGNKRLTPATMVDHIKPIRLGGAPLDADNCQPLCDRCHAKKSAREAKHG</sequence>
<reference evidence="8" key="1">
    <citation type="journal article" date="2019" name="Int. J. Syst. Evol. Microbiol.">
        <title>The Global Catalogue of Microorganisms (GCM) 10K type strain sequencing project: providing services to taxonomists for standard genome sequencing and annotation.</title>
        <authorList>
            <consortium name="The Broad Institute Genomics Platform"/>
            <consortium name="The Broad Institute Genome Sequencing Center for Infectious Disease"/>
            <person name="Wu L."/>
            <person name="Ma J."/>
        </authorList>
    </citation>
    <scope>NUCLEOTIDE SEQUENCE [LARGE SCALE GENOMIC DNA]</scope>
    <source>
        <strain evidence="8">CCUG 55608</strain>
    </source>
</reference>
<evidence type="ECO:0000256" key="3">
    <source>
        <dbReference type="ARBA" id="ARBA00038412"/>
    </source>
</evidence>
<evidence type="ECO:0000256" key="2">
    <source>
        <dbReference type="ARBA" id="ARBA00022801"/>
    </source>
</evidence>
<dbReference type="RefSeq" id="WP_265992347.1">
    <property type="nucleotide sequence ID" value="NZ_CP110973.1"/>
</dbReference>
<accession>A0ABW3QJ06</accession>
<protein>
    <recommendedName>
        <fullName evidence="4">Putative HNH nuclease YajD</fullName>
    </recommendedName>
</protein>
<comment type="similarity">
    <text evidence="3">Belongs to the HNH nuclease family.</text>
</comment>
<organism evidence="7 8">
    <name type="scientific">Larkinella insperata</name>
    <dbReference type="NCBI Taxonomy" id="332158"/>
    <lineage>
        <taxon>Bacteria</taxon>
        <taxon>Pseudomonadati</taxon>
        <taxon>Bacteroidota</taxon>
        <taxon>Cytophagia</taxon>
        <taxon>Cytophagales</taxon>
        <taxon>Spirosomataceae</taxon>
        <taxon>Larkinella</taxon>
    </lineage>
</organism>
<evidence type="ECO:0000256" key="1">
    <source>
        <dbReference type="ARBA" id="ARBA00022722"/>
    </source>
</evidence>
<dbReference type="Proteomes" id="UP001597116">
    <property type="component" value="Unassembled WGS sequence"/>
</dbReference>
<dbReference type="EMBL" id="JBHTLP010000008">
    <property type="protein sequence ID" value="MFD1141853.1"/>
    <property type="molecule type" value="Genomic_DNA"/>
</dbReference>
<dbReference type="InterPro" id="IPR003615">
    <property type="entry name" value="HNH_nuc"/>
</dbReference>
<dbReference type="InterPro" id="IPR002711">
    <property type="entry name" value="HNH"/>
</dbReference>
<comment type="caution">
    <text evidence="7">The sequence shown here is derived from an EMBL/GenBank/DDBJ whole genome shotgun (WGS) entry which is preliminary data.</text>
</comment>
<name>A0ABW3QJ06_9BACT</name>
<dbReference type="PANTHER" id="PTHR41286:SF1">
    <property type="entry name" value="HNH NUCLEASE YAJD-RELATED"/>
    <property type="match status" value="1"/>
</dbReference>
<dbReference type="Gene3D" id="1.10.30.50">
    <property type="match status" value="1"/>
</dbReference>
<keyword evidence="1" id="KW-0540">Nuclease</keyword>
<keyword evidence="7" id="KW-0255">Endonuclease</keyword>
<dbReference type="CDD" id="cd00085">
    <property type="entry name" value="HNHc"/>
    <property type="match status" value="1"/>
</dbReference>
<evidence type="ECO:0000259" key="6">
    <source>
        <dbReference type="SMART" id="SM00507"/>
    </source>
</evidence>
<keyword evidence="2" id="KW-0378">Hydrolase</keyword>
<evidence type="ECO:0000313" key="8">
    <source>
        <dbReference type="Proteomes" id="UP001597116"/>
    </source>
</evidence>
<dbReference type="Pfam" id="PF01844">
    <property type="entry name" value="HNH"/>
    <property type="match status" value="1"/>
</dbReference>
<evidence type="ECO:0000256" key="5">
    <source>
        <dbReference type="SAM" id="MobiDB-lite"/>
    </source>
</evidence>
<keyword evidence="8" id="KW-1185">Reference proteome</keyword>
<feature type="domain" description="HNH nuclease" evidence="6">
    <location>
        <begin position="40"/>
        <end position="94"/>
    </location>
</feature>
<gene>
    <name evidence="7" type="ORF">ACFQ4C_12070</name>
</gene>